<comment type="caution">
    <text evidence="2">The sequence shown here is derived from an EMBL/GenBank/DDBJ whole genome shotgun (WGS) entry which is preliminary data.</text>
</comment>
<feature type="region of interest" description="Disordered" evidence="1">
    <location>
        <begin position="505"/>
        <end position="574"/>
    </location>
</feature>
<evidence type="ECO:0000313" key="3">
    <source>
        <dbReference type="Proteomes" id="UP001590950"/>
    </source>
</evidence>
<feature type="compositionally biased region" description="Basic and acidic residues" evidence="1">
    <location>
        <begin position="817"/>
        <end position="828"/>
    </location>
</feature>
<feature type="region of interest" description="Disordered" evidence="1">
    <location>
        <begin position="264"/>
        <end position="299"/>
    </location>
</feature>
<feature type="compositionally biased region" description="Basic and acidic residues" evidence="1">
    <location>
        <begin position="433"/>
        <end position="447"/>
    </location>
</feature>
<sequence length="868" mass="94132">MADSAVLPSWNTTEDACIFDPTAPDHIPRAWERAPKSPIISRHNGRKIWKRHDGPSKGQHANLRGSVLASEESRTVLGDDTNILRPVKRMRLKDSMNTGLEGKENKMARSFATLHDKAPGTPKRKQASRRGLNSDRPAADMKQVGFERLETPEISEDNVQQDSLRASESPALNDVRELLFSPDPTSHAVDPDPHSSYNEEALGAETAQEDQIAIALEDNAAIHAGTAHNTTVTLDTDTHSGRPALDDARSSVVSMDHMEEDVKADALMSSDQPAEAVKGHKGENTEAESEAGSKEISDDTAPITVASEASSLVKHATTYHTPYDLAIVVGAEPPPVVNSEVALVSSQSPVHRCEDVVICSPSPAFSPIVPEILALTASVNALVTPARIAEPVISLSSPSATPKLSGTLKLPHLTELLRVESPGHTPQIGTSLLRRESLRRKESPDRKRSSRRTRSPKKRETLSRRDTLQEREILQKVISESKPEQCIEDLDNGVITAPAPDTEALQENAKKADSEDSQDVEAKDKSAHSTESVLPNHNEEPLKDIDLHRTLEANEAYERPKKTETSGSSATVSADDIQATKALDDGNQSIAIIEIDAAVQALETDKNPTKSSNRKTRSGARFSDDTSMLKEFLNRAQAKKAAKTPILSVPDPSEAPKPQISPRRSPRKALGSHDGNAFSPRKHRDMPNRPATPPGKLKFDAHDSDEVDEISGEVTSCRRSTRTRPPAPSKAPPGAPSFIPVRRTDGADPVVLQKSQAQELAMVTRANTRRNKGQSKPPLLALQELPAEITENTSTIKQRAEDSKTVGWAEKLASYQDAKDADEAEGTRPKVRRMRGPSAANGTPGPKRTTAVVNTSNGTPAPKRRGRV</sequence>
<feature type="compositionally biased region" description="Basic and acidic residues" evidence="1">
    <location>
        <begin position="458"/>
        <end position="468"/>
    </location>
</feature>
<feature type="region of interest" description="Disordered" evidence="1">
    <location>
        <begin position="601"/>
        <end position="743"/>
    </location>
</feature>
<keyword evidence="3" id="KW-1185">Reference proteome</keyword>
<reference evidence="2 3" key="1">
    <citation type="submission" date="2024-09" db="EMBL/GenBank/DDBJ databases">
        <title>Rethinking Asexuality: The Enigmatic Case of Functional Sexual Genes in Lepraria (Stereocaulaceae).</title>
        <authorList>
            <person name="Doellman M."/>
            <person name="Sun Y."/>
            <person name="Barcenas-Pena A."/>
            <person name="Lumbsch H.T."/>
            <person name="Grewe F."/>
        </authorList>
    </citation>
    <scope>NUCLEOTIDE SEQUENCE [LARGE SCALE GENOMIC DNA]</scope>
    <source>
        <strain evidence="2 3">Mercado 3170</strain>
    </source>
</reference>
<evidence type="ECO:0000256" key="1">
    <source>
        <dbReference type="SAM" id="MobiDB-lite"/>
    </source>
</evidence>
<feature type="compositionally biased region" description="Basic and acidic residues" evidence="1">
    <location>
        <begin position="508"/>
        <end position="528"/>
    </location>
</feature>
<organism evidence="2 3">
    <name type="scientific">Stereocaulon virgatum</name>
    <dbReference type="NCBI Taxonomy" id="373712"/>
    <lineage>
        <taxon>Eukaryota</taxon>
        <taxon>Fungi</taxon>
        <taxon>Dikarya</taxon>
        <taxon>Ascomycota</taxon>
        <taxon>Pezizomycotina</taxon>
        <taxon>Lecanoromycetes</taxon>
        <taxon>OSLEUM clade</taxon>
        <taxon>Lecanoromycetidae</taxon>
        <taxon>Lecanorales</taxon>
        <taxon>Lecanorineae</taxon>
        <taxon>Stereocaulaceae</taxon>
        <taxon>Stereocaulon</taxon>
    </lineage>
</organism>
<protein>
    <submittedName>
        <fullName evidence="2">Uncharacterized protein</fullName>
    </submittedName>
</protein>
<feature type="region of interest" description="Disordered" evidence="1">
    <location>
        <begin position="420"/>
        <end position="468"/>
    </location>
</feature>
<dbReference type="EMBL" id="JBEFKJ010000019">
    <property type="protein sequence ID" value="KAL2040865.1"/>
    <property type="molecule type" value="Genomic_DNA"/>
</dbReference>
<proteinExistence type="predicted"/>
<feature type="compositionally biased region" description="Pro residues" evidence="1">
    <location>
        <begin position="725"/>
        <end position="735"/>
    </location>
</feature>
<feature type="compositionally biased region" description="Basic residues" evidence="1">
    <location>
        <begin position="448"/>
        <end position="457"/>
    </location>
</feature>
<feature type="region of interest" description="Disordered" evidence="1">
    <location>
        <begin position="813"/>
        <end position="868"/>
    </location>
</feature>
<accession>A0ABR4A4W0</accession>
<feature type="compositionally biased region" description="Basic and acidic residues" evidence="1">
    <location>
        <begin position="537"/>
        <end position="564"/>
    </location>
</feature>
<dbReference type="Proteomes" id="UP001590950">
    <property type="component" value="Unassembled WGS sequence"/>
</dbReference>
<evidence type="ECO:0000313" key="2">
    <source>
        <dbReference type="EMBL" id="KAL2040865.1"/>
    </source>
</evidence>
<feature type="region of interest" description="Disordered" evidence="1">
    <location>
        <begin position="112"/>
        <end position="140"/>
    </location>
</feature>
<name>A0ABR4A4W0_9LECA</name>
<gene>
    <name evidence="2" type="ORF">N7G274_006323</name>
</gene>